<dbReference type="eggNOG" id="KOG0223">
    <property type="taxonomic scope" value="Eukaryota"/>
</dbReference>
<evidence type="ECO:0000313" key="10">
    <source>
        <dbReference type="EMBL" id="PNR42722.1"/>
    </source>
</evidence>
<keyword evidence="5 9" id="KW-0472">Membrane</keyword>
<dbReference type="NCBIfam" id="TIGR00861">
    <property type="entry name" value="MIP"/>
    <property type="match status" value="1"/>
</dbReference>
<evidence type="ECO:0000256" key="6">
    <source>
        <dbReference type="ARBA" id="ARBA00038497"/>
    </source>
</evidence>
<dbReference type="PRINTS" id="PR00783">
    <property type="entry name" value="MINTRINSICP"/>
</dbReference>
<comment type="subcellular location">
    <subcellularLocation>
        <location evidence="1">Membrane</location>
        <topology evidence="1">Multi-pass membrane protein</topology>
    </subcellularLocation>
</comment>
<dbReference type="InterPro" id="IPR034294">
    <property type="entry name" value="Aquaporin_transptr"/>
</dbReference>
<dbReference type="CDD" id="cd00333">
    <property type="entry name" value="MIP"/>
    <property type="match status" value="1"/>
</dbReference>
<keyword evidence="12" id="KW-1185">Reference proteome</keyword>
<evidence type="ECO:0000313" key="12">
    <source>
        <dbReference type="Proteomes" id="UP000006727"/>
    </source>
</evidence>
<dbReference type="GeneID" id="112290289"/>
<dbReference type="Gramene" id="Pp3c13_18810V3.1">
    <property type="protein sequence ID" value="Pp3c13_18810V3.1"/>
    <property type="gene ID" value="Pp3c13_18810"/>
</dbReference>
<dbReference type="RefSeq" id="XP_024392193.1">
    <property type="nucleotide sequence ID" value="XM_024536425.2"/>
</dbReference>
<dbReference type="Gramene" id="Pp3c13_18810V3.2">
    <property type="protein sequence ID" value="Pp3c13_18810V3.2"/>
    <property type="gene ID" value="Pp3c13_18810"/>
</dbReference>
<dbReference type="PROSITE" id="PS00221">
    <property type="entry name" value="MIP"/>
    <property type="match status" value="1"/>
</dbReference>
<feature type="transmembrane region" description="Helical" evidence="9">
    <location>
        <begin position="208"/>
        <end position="228"/>
    </location>
</feature>
<evidence type="ECO:0000256" key="1">
    <source>
        <dbReference type="ARBA" id="ARBA00004141"/>
    </source>
</evidence>
<evidence type="ECO:0000313" key="11">
    <source>
        <dbReference type="EnsemblPlants" id="Pp3c13_18810V3.1"/>
    </source>
</evidence>
<evidence type="ECO:0000256" key="7">
    <source>
        <dbReference type="RuleBase" id="RU000477"/>
    </source>
</evidence>
<comment type="similarity">
    <text evidence="6">Belongs to the MIP/aquaporin (TC 1.A.8) family. PIP (TC 1.A.8.11) subfamily.</text>
</comment>
<dbReference type="FunFam" id="1.20.1080.10:FF:000001">
    <property type="entry name" value="Probable aquaporin PIP1-2"/>
    <property type="match status" value="1"/>
</dbReference>
<dbReference type="OrthoDB" id="3222at2759"/>
<feature type="transmembrane region" description="Helical" evidence="9">
    <location>
        <begin position="89"/>
        <end position="112"/>
    </location>
</feature>
<dbReference type="EnsemblPlants" id="Pp3c13_18810V3.2">
    <property type="protein sequence ID" value="Pp3c13_18810V3.2"/>
    <property type="gene ID" value="Pp3c13_18810"/>
</dbReference>
<gene>
    <name evidence="11" type="primary">LOC112290289</name>
    <name evidence="10" type="ORF">PHYPA_017552</name>
</gene>
<feature type="transmembrane region" description="Helical" evidence="9">
    <location>
        <begin position="50"/>
        <end position="69"/>
    </location>
</feature>
<dbReference type="Pfam" id="PF00230">
    <property type="entry name" value="MIP"/>
    <property type="match status" value="1"/>
</dbReference>
<dbReference type="SUPFAM" id="SSF81338">
    <property type="entry name" value="Aquaporin-like"/>
    <property type="match status" value="1"/>
</dbReference>
<dbReference type="GO" id="GO:0005886">
    <property type="term" value="C:plasma membrane"/>
    <property type="evidence" value="ECO:0000318"/>
    <property type="project" value="GO_Central"/>
</dbReference>
<evidence type="ECO:0000256" key="4">
    <source>
        <dbReference type="ARBA" id="ARBA00022989"/>
    </source>
</evidence>
<keyword evidence="2 7" id="KW-0813">Transport</keyword>
<dbReference type="GO" id="GO:0009414">
    <property type="term" value="P:response to water deprivation"/>
    <property type="evidence" value="ECO:0000318"/>
    <property type="project" value="GO_Central"/>
</dbReference>
<dbReference type="Proteomes" id="UP000006727">
    <property type="component" value="Chromosome 13"/>
</dbReference>
<accession>A9TSE1</accession>
<evidence type="ECO:0000256" key="8">
    <source>
        <dbReference type="SAM" id="MobiDB-lite"/>
    </source>
</evidence>
<dbReference type="GO" id="GO:0015250">
    <property type="term" value="F:water channel activity"/>
    <property type="evidence" value="ECO:0000318"/>
    <property type="project" value="GO_Central"/>
</dbReference>
<dbReference type="InterPro" id="IPR023271">
    <property type="entry name" value="Aquaporin-like"/>
</dbReference>
<dbReference type="PaxDb" id="3218-PP1S305_12V6.1"/>
<reference evidence="10 12" key="1">
    <citation type="journal article" date="2008" name="Science">
        <title>The Physcomitrella genome reveals evolutionary insights into the conquest of land by plants.</title>
        <authorList>
            <person name="Rensing S."/>
            <person name="Lang D."/>
            <person name="Zimmer A."/>
            <person name="Terry A."/>
            <person name="Salamov A."/>
            <person name="Shapiro H."/>
            <person name="Nishiyama T."/>
            <person name="Perroud P.-F."/>
            <person name="Lindquist E."/>
            <person name="Kamisugi Y."/>
            <person name="Tanahashi T."/>
            <person name="Sakakibara K."/>
            <person name="Fujita T."/>
            <person name="Oishi K."/>
            <person name="Shin-I T."/>
            <person name="Kuroki Y."/>
            <person name="Toyoda A."/>
            <person name="Suzuki Y."/>
            <person name="Hashimoto A."/>
            <person name="Yamaguchi K."/>
            <person name="Sugano A."/>
            <person name="Kohara Y."/>
            <person name="Fujiyama A."/>
            <person name="Anterola A."/>
            <person name="Aoki S."/>
            <person name="Ashton N."/>
            <person name="Barbazuk W.B."/>
            <person name="Barker E."/>
            <person name="Bennetzen J."/>
            <person name="Bezanilla M."/>
            <person name="Blankenship R."/>
            <person name="Cho S.H."/>
            <person name="Dutcher S."/>
            <person name="Estelle M."/>
            <person name="Fawcett J.A."/>
            <person name="Gundlach H."/>
            <person name="Hanada K."/>
            <person name="Heyl A."/>
            <person name="Hicks K.A."/>
            <person name="Hugh J."/>
            <person name="Lohr M."/>
            <person name="Mayer K."/>
            <person name="Melkozernov A."/>
            <person name="Murata T."/>
            <person name="Nelson D."/>
            <person name="Pils B."/>
            <person name="Prigge M."/>
            <person name="Reiss B."/>
            <person name="Renner T."/>
            <person name="Rombauts S."/>
            <person name="Rushton P."/>
            <person name="Sanderfoot A."/>
            <person name="Schween G."/>
            <person name="Shiu S.-H."/>
            <person name="Stueber K."/>
            <person name="Theodoulou F.L."/>
            <person name="Tu H."/>
            <person name="Van de Peer Y."/>
            <person name="Verrier P.J."/>
            <person name="Waters E."/>
            <person name="Wood A."/>
            <person name="Yang L."/>
            <person name="Cove D."/>
            <person name="Cuming A."/>
            <person name="Hasebe M."/>
            <person name="Lucas S."/>
            <person name="Mishler D.B."/>
            <person name="Reski R."/>
            <person name="Grigoriev I."/>
            <person name="Quatrano R.S."/>
            <person name="Boore J.L."/>
        </authorList>
    </citation>
    <scope>NUCLEOTIDE SEQUENCE [LARGE SCALE GENOMIC DNA]</scope>
    <source>
        <strain evidence="11 12">cv. Gransden 2004</strain>
    </source>
</reference>
<evidence type="ECO:0000256" key="2">
    <source>
        <dbReference type="ARBA" id="ARBA00022448"/>
    </source>
</evidence>
<dbReference type="HOGENOM" id="CLU_020019_3_0_1"/>
<dbReference type="STRING" id="3218.A9TSE1"/>
<reference evidence="10 12" key="2">
    <citation type="journal article" date="2018" name="Plant J.">
        <title>The Physcomitrella patens chromosome-scale assembly reveals moss genome structure and evolution.</title>
        <authorList>
            <person name="Lang D."/>
            <person name="Ullrich K.K."/>
            <person name="Murat F."/>
            <person name="Fuchs J."/>
            <person name="Jenkins J."/>
            <person name="Haas F.B."/>
            <person name="Piednoel M."/>
            <person name="Gundlach H."/>
            <person name="Van Bel M."/>
            <person name="Meyberg R."/>
            <person name="Vives C."/>
            <person name="Morata J."/>
            <person name="Symeonidi A."/>
            <person name="Hiss M."/>
            <person name="Muchero W."/>
            <person name="Kamisugi Y."/>
            <person name="Saleh O."/>
            <person name="Blanc G."/>
            <person name="Decker E.L."/>
            <person name="van Gessel N."/>
            <person name="Grimwood J."/>
            <person name="Hayes R.D."/>
            <person name="Graham S.W."/>
            <person name="Gunter L.E."/>
            <person name="McDaniel S.F."/>
            <person name="Hoernstein S.N.W."/>
            <person name="Larsson A."/>
            <person name="Li F.W."/>
            <person name="Perroud P.F."/>
            <person name="Phillips J."/>
            <person name="Ranjan P."/>
            <person name="Rokshar D.S."/>
            <person name="Rothfels C.J."/>
            <person name="Schneider L."/>
            <person name="Shu S."/>
            <person name="Stevenson D.W."/>
            <person name="Thummler F."/>
            <person name="Tillich M."/>
            <person name="Villarreal Aguilar J.C."/>
            <person name="Widiez T."/>
            <person name="Wong G.K."/>
            <person name="Wymore A."/>
            <person name="Zhang Y."/>
            <person name="Zimmer A.D."/>
            <person name="Quatrano R.S."/>
            <person name="Mayer K.F.X."/>
            <person name="Goodstein D."/>
            <person name="Casacuberta J.M."/>
            <person name="Vandepoele K."/>
            <person name="Reski R."/>
            <person name="Cuming A.C."/>
            <person name="Tuskan G.A."/>
            <person name="Maumus F."/>
            <person name="Salse J."/>
            <person name="Schmutz J."/>
            <person name="Rensing S.A."/>
        </authorList>
    </citation>
    <scope>NUCLEOTIDE SEQUENCE [LARGE SCALE GENOMIC DNA]</scope>
    <source>
        <strain evidence="11 12">cv. Gransden 2004</strain>
    </source>
</reference>
<evidence type="ECO:0000256" key="5">
    <source>
        <dbReference type="ARBA" id="ARBA00023136"/>
    </source>
</evidence>
<keyword evidence="3 7" id="KW-0812">Transmembrane</keyword>
<feature type="transmembrane region" description="Helical" evidence="9">
    <location>
        <begin position="132"/>
        <end position="149"/>
    </location>
</feature>
<dbReference type="AlphaFoldDB" id="A9TSE1"/>
<keyword evidence="4 9" id="KW-1133">Transmembrane helix</keyword>
<protein>
    <submittedName>
        <fullName evidence="10 11">Uncharacterized protein</fullName>
    </submittedName>
</protein>
<evidence type="ECO:0000256" key="3">
    <source>
        <dbReference type="ARBA" id="ARBA00022692"/>
    </source>
</evidence>
<dbReference type="InterPro" id="IPR022357">
    <property type="entry name" value="MIP_CS"/>
</dbReference>
<dbReference type="Gene3D" id="1.20.1080.10">
    <property type="entry name" value="Glycerol uptake facilitator protein"/>
    <property type="match status" value="1"/>
</dbReference>
<feature type="compositionally biased region" description="Basic and acidic residues" evidence="8">
    <location>
        <begin position="1"/>
        <end position="18"/>
    </location>
</feature>
<sequence length="286" mass="30568">MADRGDDVAVGASRHERNPLGTSAQTREKDYIEPASSPFIDPVELGRWSFWRAGIAEFFASFLFLYITVQTVMGHNRGDACAGVGIQGIAWAFGGMIFTLVYCTAGISGGHINPAVTFGLFLARKVTFPRTVLYIVCQCLGAICGAGAVKGFQPDFYQSVGGGANTVAHGYTKGDGLGAEIVGTFVLVYTVFSATDAKRNARDSHVPLLAPLPIGFAVFLVHLATIPITGTSINPARSLGAAVIWNRDQAWNDHWIFWVGPILGATLAAMYHTLVIRAIPFSANRA</sequence>
<dbReference type="EnsemblPlants" id="Pp3c13_18810V3.1">
    <property type="protein sequence ID" value="Pp3c13_18810V3.1"/>
    <property type="gene ID" value="Pp3c13_18810"/>
</dbReference>
<proteinExistence type="inferred from homology"/>
<feature type="transmembrane region" description="Helical" evidence="9">
    <location>
        <begin position="255"/>
        <end position="276"/>
    </location>
</feature>
<reference evidence="11" key="3">
    <citation type="submission" date="2020-12" db="UniProtKB">
        <authorList>
            <consortium name="EnsemblPlants"/>
        </authorList>
    </citation>
    <scope>IDENTIFICATION</scope>
</reference>
<dbReference type="OMA" id="EFVITFH"/>
<dbReference type="PANTHER" id="PTHR45687">
    <property type="entry name" value="AQUAPORIN OR AQUAGLYCEROPORIN RELATED"/>
    <property type="match status" value="1"/>
</dbReference>
<dbReference type="EMBL" id="ABEU02000013">
    <property type="protein sequence ID" value="PNR42722.1"/>
    <property type="molecule type" value="Genomic_DNA"/>
</dbReference>
<feature type="region of interest" description="Disordered" evidence="8">
    <location>
        <begin position="1"/>
        <end position="27"/>
    </location>
</feature>
<name>A9TSE1_PHYPA</name>
<evidence type="ECO:0000256" key="9">
    <source>
        <dbReference type="SAM" id="Phobius"/>
    </source>
</evidence>
<dbReference type="InterPro" id="IPR000425">
    <property type="entry name" value="MIP"/>
</dbReference>
<organism evidence="10">
    <name type="scientific">Physcomitrium patens</name>
    <name type="common">Spreading-leaved earth moss</name>
    <name type="synonym">Physcomitrella patens</name>
    <dbReference type="NCBI Taxonomy" id="3218"/>
    <lineage>
        <taxon>Eukaryota</taxon>
        <taxon>Viridiplantae</taxon>
        <taxon>Streptophyta</taxon>
        <taxon>Embryophyta</taxon>
        <taxon>Bryophyta</taxon>
        <taxon>Bryophytina</taxon>
        <taxon>Bryopsida</taxon>
        <taxon>Funariidae</taxon>
        <taxon>Funariales</taxon>
        <taxon>Funariaceae</taxon>
        <taxon>Physcomitrium</taxon>
    </lineage>
</organism>